<evidence type="ECO:0000313" key="1">
    <source>
        <dbReference type="EMBL" id="KAF9466438.1"/>
    </source>
</evidence>
<dbReference type="EMBL" id="MU150241">
    <property type="protein sequence ID" value="KAF9466438.1"/>
    <property type="molecule type" value="Genomic_DNA"/>
</dbReference>
<gene>
    <name evidence="1" type="ORF">BDZ94DRAFT_1336953</name>
</gene>
<reference evidence="1" key="1">
    <citation type="submission" date="2020-11" db="EMBL/GenBank/DDBJ databases">
        <authorList>
            <consortium name="DOE Joint Genome Institute"/>
            <person name="Ahrendt S."/>
            <person name="Riley R."/>
            <person name="Andreopoulos W."/>
            <person name="Labutti K."/>
            <person name="Pangilinan J."/>
            <person name="Ruiz-Duenas F.J."/>
            <person name="Barrasa J.M."/>
            <person name="Sanchez-Garcia M."/>
            <person name="Camarero S."/>
            <person name="Miyauchi S."/>
            <person name="Serrano A."/>
            <person name="Linde D."/>
            <person name="Babiker R."/>
            <person name="Drula E."/>
            <person name="Ayuso-Fernandez I."/>
            <person name="Pacheco R."/>
            <person name="Padilla G."/>
            <person name="Ferreira P."/>
            <person name="Barriuso J."/>
            <person name="Kellner H."/>
            <person name="Castanera R."/>
            <person name="Alfaro M."/>
            <person name="Ramirez L."/>
            <person name="Pisabarro A.G."/>
            <person name="Kuo A."/>
            <person name="Tritt A."/>
            <person name="Lipzen A."/>
            <person name="He G."/>
            <person name="Yan M."/>
            <person name="Ng V."/>
            <person name="Cullen D."/>
            <person name="Martin F."/>
            <person name="Rosso M.-N."/>
            <person name="Henrissat B."/>
            <person name="Hibbett D."/>
            <person name="Martinez A.T."/>
            <person name="Grigoriev I.V."/>
        </authorList>
    </citation>
    <scope>NUCLEOTIDE SEQUENCE</scope>
    <source>
        <strain evidence="1">CBS 247.69</strain>
    </source>
</reference>
<evidence type="ECO:0000313" key="2">
    <source>
        <dbReference type="Proteomes" id="UP000807353"/>
    </source>
</evidence>
<sequence>MPSSSRISPALAEVQQSSHSHAPILTNGCLTPQIIEEFKTSCLRYFKHKKIEDNDKVSMIIYNLLSPSMVSWVKVKSAHLCTLSWAEFMAKFKHKWLPRGWEHKITNKVIAFQRPTESFWEWQNEVCANNNLIFGLHEHVNEDHLRQHLYSQLHDELQLLYIAHDKKGELTDIEDIDEWIDEVCQLNEGLVREKRHLNCMWMEAVSGKSFSPGLALINKTNTISYGRTAQSTSTTKSTTFTYVSKLTDDEHRIILAHKGCNKCWKLYVEDHFSCNSPILLKSEYILLTDEIAKAAKHTYMKASKKPNLKPAYVAAIFAELSDKDEAVEEGDDAVGSDDYNDLDSRKLKKLFPVSNAFTMTGDDGVSSLSHYVKLSVQSPDAQWKALIVTSSLVY</sequence>
<keyword evidence="2" id="KW-1185">Reference proteome</keyword>
<protein>
    <submittedName>
        <fullName evidence="1">Uncharacterized protein</fullName>
    </submittedName>
</protein>
<dbReference type="AlphaFoldDB" id="A0A9P5YCP7"/>
<name>A0A9P5YCP7_9AGAR</name>
<dbReference type="Proteomes" id="UP000807353">
    <property type="component" value="Unassembled WGS sequence"/>
</dbReference>
<proteinExistence type="predicted"/>
<organism evidence="1 2">
    <name type="scientific">Collybia nuda</name>
    <dbReference type="NCBI Taxonomy" id="64659"/>
    <lineage>
        <taxon>Eukaryota</taxon>
        <taxon>Fungi</taxon>
        <taxon>Dikarya</taxon>
        <taxon>Basidiomycota</taxon>
        <taxon>Agaricomycotina</taxon>
        <taxon>Agaricomycetes</taxon>
        <taxon>Agaricomycetidae</taxon>
        <taxon>Agaricales</taxon>
        <taxon>Tricholomatineae</taxon>
        <taxon>Clitocybaceae</taxon>
        <taxon>Collybia</taxon>
    </lineage>
</organism>
<comment type="caution">
    <text evidence="1">The sequence shown here is derived from an EMBL/GenBank/DDBJ whole genome shotgun (WGS) entry which is preliminary data.</text>
</comment>
<dbReference type="OrthoDB" id="2369050at2759"/>
<accession>A0A9P5YCP7</accession>